<dbReference type="PANTHER" id="PTHR12260:SF4">
    <property type="entry name" value="SUGAR PHOSPHATE PHOSPHATASE"/>
    <property type="match status" value="1"/>
</dbReference>
<comment type="similarity">
    <text evidence="2 8">Belongs to the damage-control phosphatase family. Sugar phosphate phosphatase III subfamily.</text>
</comment>
<comment type="catalytic activity">
    <reaction evidence="1 8">
        <text>beta-D-fructose 1-phosphate + H2O = D-fructose + phosphate</text>
        <dbReference type="Rhea" id="RHEA:35603"/>
        <dbReference type="ChEBI" id="CHEBI:15377"/>
        <dbReference type="ChEBI" id="CHEBI:37721"/>
        <dbReference type="ChEBI" id="CHEBI:43474"/>
        <dbReference type="ChEBI" id="CHEBI:138881"/>
    </reaction>
</comment>
<dbReference type="InParanoid" id="A0A286UR83"/>
<keyword evidence="12" id="KW-1185">Reference proteome</keyword>
<name>A0A286UR83_9AGAM</name>
<evidence type="ECO:0000256" key="1">
    <source>
        <dbReference type="ARBA" id="ARBA00001326"/>
    </source>
</evidence>
<comment type="catalytic activity">
    <reaction evidence="6 8">
        <text>beta-D-fructose 6-phosphate = dihydroxyacetone + D-glyceraldehyde 3-phosphate</text>
        <dbReference type="Rhea" id="RHEA:28002"/>
        <dbReference type="ChEBI" id="CHEBI:16016"/>
        <dbReference type="ChEBI" id="CHEBI:57634"/>
        <dbReference type="ChEBI" id="CHEBI:59776"/>
    </reaction>
</comment>
<feature type="domain" description="Damage-control phosphatase ARMT1-like metal-binding" evidence="10">
    <location>
        <begin position="106"/>
        <end position="517"/>
    </location>
</feature>
<evidence type="ECO:0000256" key="3">
    <source>
        <dbReference type="ARBA" id="ARBA00022723"/>
    </source>
</evidence>
<evidence type="ECO:0000256" key="9">
    <source>
        <dbReference type="SAM" id="MobiDB-lite"/>
    </source>
</evidence>
<dbReference type="InterPro" id="IPR036075">
    <property type="entry name" value="ARMT-1-like_metal-bd_sf"/>
</dbReference>
<dbReference type="EC" id="3.1.3.-" evidence="8"/>
<dbReference type="GO" id="GO:0103026">
    <property type="term" value="F:fructose-1-phosphatase activity"/>
    <property type="evidence" value="ECO:0007669"/>
    <property type="project" value="RHEA"/>
</dbReference>
<protein>
    <recommendedName>
        <fullName evidence="8">Sugar phosphate phosphatase</fullName>
        <ecNumber evidence="8">3.1.3.-</ecNumber>
    </recommendedName>
</protein>
<dbReference type="InterPro" id="IPR002791">
    <property type="entry name" value="ARMT1-like_metal-bd"/>
</dbReference>
<dbReference type="SUPFAM" id="SSF111321">
    <property type="entry name" value="AF1104-like"/>
    <property type="match status" value="1"/>
</dbReference>
<evidence type="ECO:0000256" key="5">
    <source>
        <dbReference type="ARBA" id="ARBA00023211"/>
    </source>
</evidence>
<dbReference type="GO" id="GO:0046872">
    <property type="term" value="F:metal ion binding"/>
    <property type="evidence" value="ECO:0007669"/>
    <property type="project" value="UniProtKB-UniRule"/>
</dbReference>
<evidence type="ECO:0000256" key="8">
    <source>
        <dbReference type="RuleBase" id="RU367030"/>
    </source>
</evidence>
<dbReference type="FunCoup" id="A0A286UR83">
    <property type="interactions" value="121"/>
</dbReference>
<evidence type="ECO:0000256" key="2">
    <source>
        <dbReference type="ARBA" id="ARBA00009519"/>
    </source>
</evidence>
<dbReference type="InterPro" id="IPR039763">
    <property type="entry name" value="ARMT1"/>
</dbReference>
<dbReference type="Pfam" id="PF01937">
    <property type="entry name" value="ARMT1-like_dom"/>
    <property type="match status" value="1"/>
</dbReference>
<evidence type="ECO:0000313" key="11">
    <source>
        <dbReference type="EMBL" id="PAV22067.1"/>
    </source>
</evidence>
<dbReference type="STRING" id="2282107.A0A286UR83"/>
<sequence length="548" mass="62472">MSDSYFPPTPEPNGGGYSFAMSHQRQAPKYPVQMSLETHTNGTAPRGVSPSRSGAPTKVSLSLGHLPSKKEVKAVYPRTPSRVDPNNPPWPAYRGYHEYSFAHATMGVRLPTILGKAIDDTIRTLNEQSDEDEMTDLCKCIERMEDLMHDLTGKAVLRPIIDDGEGDVALWNKEIARYFQGKNFINAPWLFAEAYKYRRLHECFSISKHWSDYDVFFRQKCDTFSRSSQAVFELSTRFVEPWKYADSDAHAKLSEQELLEAERLMFLELTQVCLWGNSTDLSLLINMTEEDIKNLQSTGGDHLAATEKNILGNHLPRLWDAVKELRDKTGGRVDFVLDNAGFELYCDCVFADYLIQSGLAKQVRFHGKRFAWFVSDVTKKDWNWLLNNMVYGELFKDVSEVERESLRKMGLRWKQYEKEGKWVYEQHPFWCTGYTFWDMITEAPDLFLHLSRSDLVFFKGDLNHRKLTYDCAAPAATPFEEAIGPMASAPGAPKVCSLRTIKSDVVVGLESNEIADKLDKDEPGWKISGKYAVVLLSEGRPGEKVRFA</sequence>
<dbReference type="FunFam" id="3.40.50.10880:FF:000005">
    <property type="entry name" value="DUF89-domain-containing protein"/>
    <property type="match status" value="1"/>
</dbReference>
<dbReference type="GO" id="GO:0005634">
    <property type="term" value="C:nucleus"/>
    <property type="evidence" value="ECO:0007669"/>
    <property type="project" value="TreeGrafter"/>
</dbReference>
<keyword evidence="3 8" id="KW-0479">Metal-binding</keyword>
<dbReference type="Gene3D" id="1.20.930.60">
    <property type="match status" value="1"/>
</dbReference>
<dbReference type="Gene3D" id="3.40.50.10880">
    <property type="entry name" value="Uncharacterised protein PF01937, DUF89, domain 3"/>
    <property type="match status" value="1"/>
</dbReference>
<organism evidence="11 12">
    <name type="scientific">Pyrrhoderma noxium</name>
    <dbReference type="NCBI Taxonomy" id="2282107"/>
    <lineage>
        <taxon>Eukaryota</taxon>
        <taxon>Fungi</taxon>
        <taxon>Dikarya</taxon>
        <taxon>Basidiomycota</taxon>
        <taxon>Agaricomycotina</taxon>
        <taxon>Agaricomycetes</taxon>
        <taxon>Hymenochaetales</taxon>
        <taxon>Hymenochaetaceae</taxon>
        <taxon>Pyrrhoderma</taxon>
    </lineage>
</organism>
<dbReference type="GO" id="GO:0097023">
    <property type="term" value="F:fructose 6-phosphate aldolase activity"/>
    <property type="evidence" value="ECO:0007669"/>
    <property type="project" value="RHEA"/>
</dbReference>
<dbReference type="OrthoDB" id="541375at2759"/>
<dbReference type="GO" id="GO:0006974">
    <property type="term" value="P:DNA damage response"/>
    <property type="evidence" value="ECO:0007669"/>
    <property type="project" value="TreeGrafter"/>
</dbReference>
<evidence type="ECO:0000256" key="6">
    <source>
        <dbReference type="ARBA" id="ARBA00048809"/>
    </source>
</evidence>
<comment type="cofactor">
    <cofactor evidence="8">
        <name>Mn(2+)</name>
        <dbReference type="ChEBI" id="CHEBI:29035"/>
    </cofactor>
    <cofactor evidence="8">
        <name>Ni(2+)</name>
        <dbReference type="ChEBI" id="CHEBI:49786"/>
    </cofactor>
</comment>
<gene>
    <name evidence="11" type="ORF">PNOK_0202400</name>
</gene>
<keyword evidence="5 8" id="KW-0464">Manganese</keyword>
<evidence type="ECO:0000256" key="7">
    <source>
        <dbReference type="ARBA" id="ARBA00054243"/>
    </source>
</evidence>
<evidence type="ECO:0000259" key="10">
    <source>
        <dbReference type="Pfam" id="PF01937"/>
    </source>
</evidence>
<feature type="region of interest" description="Disordered" evidence="9">
    <location>
        <begin position="1"/>
        <end position="64"/>
    </location>
</feature>
<comment type="domain">
    <text evidence="8">Subfamily III proteins have a conserved RTxK motif about 40-50 residues from the C-terminus; the threonine may be replaced by serine or cysteine.</text>
</comment>
<evidence type="ECO:0000313" key="12">
    <source>
        <dbReference type="Proteomes" id="UP000217199"/>
    </source>
</evidence>
<accession>A0A286UR83</accession>
<evidence type="ECO:0000256" key="4">
    <source>
        <dbReference type="ARBA" id="ARBA00022801"/>
    </source>
</evidence>
<dbReference type="GO" id="GO:0030643">
    <property type="term" value="P:intracellular phosphate ion homeostasis"/>
    <property type="evidence" value="ECO:0007669"/>
    <property type="project" value="UniProtKB-ARBA"/>
</dbReference>
<dbReference type="EMBL" id="NBII01000002">
    <property type="protein sequence ID" value="PAV22067.1"/>
    <property type="molecule type" value="Genomic_DNA"/>
</dbReference>
<dbReference type="PANTHER" id="PTHR12260">
    <property type="entry name" value="DAMAGE-CONTROL PHOSPHATASE ARMT1"/>
    <property type="match status" value="1"/>
</dbReference>
<comment type="caution">
    <text evidence="11">The sequence shown here is derived from an EMBL/GenBank/DDBJ whole genome shotgun (WGS) entry which is preliminary data.</text>
</comment>
<dbReference type="Proteomes" id="UP000217199">
    <property type="component" value="Unassembled WGS sequence"/>
</dbReference>
<reference evidence="11 12" key="1">
    <citation type="journal article" date="2017" name="Mol. Ecol.">
        <title>Comparative and population genomic landscape of Phellinus noxius: A hypervariable fungus causing root rot in trees.</title>
        <authorList>
            <person name="Chung C.L."/>
            <person name="Lee T.J."/>
            <person name="Akiba M."/>
            <person name="Lee H.H."/>
            <person name="Kuo T.H."/>
            <person name="Liu D."/>
            <person name="Ke H.M."/>
            <person name="Yokoi T."/>
            <person name="Roa M.B."/>
            <person name="Lu M.J."/>
            <person name="Chang Y.Y."/>
            <person name="Ann P.J."/>
            <person name="Tsai J.N."/>
            <person name="Chen C.Y."/>
            <person name="Tzean S.S."/>
            <person name="Ota Y."/>
            <person name="Hattori T."/>
            <person name="Sahashi N."/>
            <person name="Liou R.F."/>
            <person name="Kikuchi T."/>
            <person name="Tsai I.J."/>
        </authorList>
    </citation>
    <scope>NUCLEOTIDE SEQUENCE [LARGE SCALE GENOMIC DNA]</scope>
    <source>
        <strain evidence="11 12">FFPRI411160</strain>
    </source>
</reference>
<dbReference type="GO" id="GO:0004427">
    <property type="term" value="F:inorganic diphosphate phosphatase activity"/>
    <property type="evidence" value="ECO:0007669"/>
    <property type="project" value="UniProtKB-ARBA"/>
</dbReference>
<keyword evidence="4 8" id="KW-0378">Hydrolase</keyword>
<dbReference type="AlphaFoldDB" id="A0A286UR83"/>
<proteinExistence type="inferred from homology"/>
<comment type="function">
    <text evidence="7 8">Metal-dependent phosphatase that shows phosphatase activity against several substrates, including fructose-1-phosphate and fructose-6-phosphate. Its preference for fructose-1-phosphate, a strong glycating agent that causes DNA damage rather than a canonical yeast metabolite, suggests a damage-control function in hexose phosphate metabolism.</text>
</comment>